<proteinExistence type="inferred from homology"/>
<dbReference type="EMBL" id="JASVWF010000001">
    <property type="protein sequence ID" value="MDL5154332.1"/>
    <property type="molecule type" value="Genomic_DNA"/>
</dbReference>
<name>A0ABT7M2S2_9PSEU</name>
<evidence type="ECO:0000313" key="6">
    <source>
        <dbReference type="EMBL" id="MDL5154332.1"/>
    </source>
</evidence>
<dbReference type="Proteomes" id="UP001231924">
    <property type="component" value="Unassembled WGS sequence"/>
</dbReference>
<dbReference type="Pfam" id="PF21036">
    <property type="entry name" value="EryCIII-like_N"/>
    <property type="match status" value="1"/>
</dbReference>
<evidence type="ECO:0000259" key="4">
    <source>
        <dbReference type="Pfam" id="PF06722"/>
    </source>
</evidence>
<dbReference type="PANTHER" id="PTHR48050">
    <property type="entry name" value="STEROL 3-BETA-GLUCOSYLTRANSFERASE"/>
    <property type="match status" value="1"/>
</dbReference>
<organism evidence="6 7">
    <name type="scientific">Actinomycetospora termitidis</name>
    <dbReference type="NCBI Taxonomy" id="3053470"/>
    <lineage>
        <taxon>Bacteria</taxon>
        <taxon>Bacillati</taxon>
        <taxon>Actinomycetota</taxon>
        <taxon>Actinomycetes</taxon>
        <taxon>Pseudonocardiales</taxon>
        <taxon>Pseudonocardiaceae</taxon>
        <taxon>Actinomycetospora</taxon>
    </lineage>
</organism>
<feature type="domain" description="Erythromycin biosynthesis protein CIII-like N-terminal" evidence="5">
    <location>
        <begin position="23"/>
        <end position="228"/>
    </location>
</feature>
<dbReference type="RefSeq" id="WP_286050360.1">
    <property type="nucleotide sequence ID" value="NZ_JASVWF010000001.1"/>
</dbReference>
<dbReference type="InterPro" id="IPR002213">
    <property type="entry name" value="UDP_glucos_trans"/>
</dbReference>
<sequence length="392" mass="39920">MRILVAALGSPGHAFPLVPLARALHDAGHDVTFATGPDLEPTVATSGVPTLAVGRPVFEVFRETMLALGMTGPPTSIQGTREVAGRVFGAAMPREIAPALRAWLADHPADLVIAETGSPGASLAAGATGTPCVLHSFGRRPVPVAPFAVRVREPLARVAAEVGIDVTPGDRLAHAYLDVCPPSLQSPGTADVLAGLAELPLRPVGWNPPTPVERHRRPGNPWVLLTLGTAFGQAGVLRAAVEGLAAPDRDVLVATGSVDAGELADLRADGVQVESFVPQADLLASDDPPAVVVHHGGSGTTLSCAGTGVPQLLLPQGADQFFNADAVTRIGAGRQLVGPEATPAAVGKAVVELLDPAAPERACARALASEVAALPGPVDVAARVEAWAQPAM</sequence>
<protein>
    <submittedName>
        <fullName evidence="6">Glycosyltransferase</fullName>
    </submittedName>
</protein>
<dbReference type="SUPFAM" id="SSF53756">
    <property type="entry name" value="UDP-Glycosyltransferase/glycogen phosphorylase"/>
    <property type="match status" value="1"/>
</dbReference>
<keyword evidence="7" id="KW-1185">Reference proteome</keyword>
<evidence type="ECO:0000256" key="1">
    <source>
        <dbReference type="ARBA" id="ARBA00006962"/>
    </source>
</evidence>
<dbReference type="Pfam" id="PF06722">
    <property type="entry name" value="EryCIII-like_C"/>
    <property type="match status" value="1"/>
</dbReference>
<keyword evidence="2" id="KW-0328">Glycosyltransferase</keyword>
<dbReference type="InterPro" id="IPR050426">
    <property type="entry name" value="Glycosyltransferase_28"/>
</dbReference>
<evidence type="ECO:0000313" key="7">
    <source>
        <dbReference type="Proteomes" id="UP001231924"/>
    </source>
</evidence>
<feature type="domain" description="Erythromycin biosynthesis protein CIII-like C-terminal" evidence="4">
    <location>
        <begin position="244"/>
        <end position="386"/>
    </location>
</feature>
<gene>
    <name evidence="6" type="ORF">QRT03_00025</name>
</gene>
<keyword evidence="3" id="KW-0808">Transferase</keyword>
<comment type="similarity">
    <text evidence="1">Belongs to the glycosyltransferase 28 family.</text>
</comment>
<dbReference type="InterPro" id="IPR010610">
    <property type="entry name" value="EryCIII-like_C"/>
</dbReference>
<dbReference type="Gene3D" id="3.40.50.2000">
    <property type="entry name" value="Glycogen Phosphorylase B"/>
    <property type="match status" value="2"/>
</dbReference>
<accession>A0ABT7M2S2</accession>
<comment type="caution">
    <text evidence="6">The sequence shown here is derived from an EMBL/GenBank/DDBJ whole genome shotgun (WGS) entry which is preliminary data.</text>
</comment>
<evidence type="ECO:0000259" key="5">
    <source>
        <dbReference type="Pfam" id="PF21036"/>
    </source>
</evidence>
<dbReference type="PANTHER" id="PTHR48050:SF13">
    <property type="entry name" value="STEROL 3-BETA-GLUCOSYLTRANSFERASE UGT80A2"/>
    <property type="match status" value="1"/>
</dbReference>
<evidence type="ECO:0000256" key="2">
    <source>
        <dbReference type="ARBA" id="ARBA00022676"/>
    </source>
</evidence>
<reference evidence="6 7" key="1">
    <citation type="submission" date="2023-06" db="EMBL/GenBank/DDBJ databases">
        <title>Actinomycetospora Odt1-22.</title>
        <authorList>
            <person name="Supong K."/>
        </authorList>
    </citation>
    <scope>NUCLEOTIDE SEQUENCE [LARGE SCALE GENOMIC DNA]</scope>
    <source>
        <strain evidence="6 7">Odt1-22</strain>
    </source>
</reference>
<dbReference type="InterPro" id="IPR048284">
    <property type="entry name" value="EryCIII-like_N"/>
</dbReference>
<evidence type="ECO:0000256" key="3">
    <source>
        <dbReference type="ARBA" id="ARBA00022679"/>
    </source>
</evidence>
<dbReference type="CDD" id="cd03784">
    <property type="entry name" value="GT1_Gtf-like"/>
    <property type="match status" value="1"/>
</dbReference>